<dbReference type="InterPro" id="IPR029014">
    <property type="entry name" value="NiFe-Hase_large"/>
</dbReference>
<reference evidence="1" key="1">
    <citation type="journal article" date="2015" name="Nature">
        <title>Complex archaea that bridge the gap between prokaryotes and eukaryotes.</title>
        <authorList>
            <person name="Spang A."/>
            <person name="Saw J.H."/>
            <person name="Jorgensen S.L."/>
            <person name="Zaremba-Niedzwiedzka K."/>
            <person name="Martijn J."/>
            <person name="Lind A.E."/>
            <person name="van Eijk R."/>
            <person name="Schleper C."/>
            <person name="Guy L."/>
            <person name="Ettema T.J."/>
        </authorList>
    </citation>
    <scope>NUCLEOTIDE SEQUENCE</scope>
</reference>
<dbReference type="EMBL" id="LAZR01022633">
    <property type="protein sequence ID" value="KKL81207.1"/>
    <property type="molecule type" value="Genomic_DNA"/>
</dbReference>
<sequence>MSEKDISIDYLARVEGETAIEISIKAKKPQVIKLNIFEPPRFFEGFLEGRKYYEVPDIVARICGICPVSHMTTALKAIEKAMGINPSQQTKTLRRLMVLSQMVASHLVHLYMLAMPDYHGYLSAPEMLPEFAKELSRLMRMKRVMNNLTAAIGGRASHPVSAVINGFTDLPSSQVLSKLCQELERIETDAVETVNMVCEFSIPDFFRKTEYVALKTANGYALTEGSIVSNQGLEIAEEDYRQYFEEKEVPYSMAKRAKIKGRGSLMVGALARLNLKFDQLSPSVKKLAQEVGFSIPDYNPFHNNLAQSLEIFYGIQECRQIVENLKLFPEDNNYQVRAGEGGACSEAPRGLLYHWYAINAKGVIEKANIVTPTVHNFANIEEDIRHLVRQNSDLPEKKIALLCEMLVRAYDPCFSCSVH</sequence>
<comment type="caution">
    <text evidence="1">The sequence shown here is derived from an EMBL/GenBank/DDBJ whole genome shotgun (WGS) entry which is preliminary data.</text>
</comment>
<dbReference type="Gene3D" id="1.10.645.10">
    <property type="entry name" value="Cytochrome-c3 Hydrogenase, chain B"/>
    <property type="match status" value="1"/>
</dbReference>
<name>A0A0F9I1F4_9ZZZZ</name>
<dbReference type="PANTHER" id="PTHR43600:SF4">
    <property type="entry name" value="CYTOSOLIC NIFE-HYDROGENASE, ALPHA SUBUNIT"/>
    <property type="match status" value="1"/>
</dbReference>
<accession>A0A0F9I1F4</accession>
<dbReference type="PANTHER" id="PTHR43600">
    <property type="entry name" value="COENZYME F420 HYDROGENASE, SUBUNIT ALPHA"/>
    <property type="match status" value="1"/>
</dbReference>
<dbReference type="SUPFAM" id="SSF56762">
    <property type="entry name" value="HydB/Nqo4-like"/>
    <property type="match status" value="1"/>
</dbReference>
<proteinExistence type="predicted"/>
<dbReference type="AlphaFoldDB" id="A0A0F9I1F4"/>
<dbReference type="Pfam" id="PF00374">
    <property type="entry name" value="NiFeSe_Hases"/>
    <property type="match status" value="2"/>
</dbReference>
<dbReference type="InterPro" id="IPR001501">
    <property type="entry name" value="Ni-dep_hyd_lsu"/>
</dbReference>
<gene>
    <name evidence="1" type="ORF">LCGC14_1997070</name>
</gene>
<protein>
    <recommendedName>
        <fullName evidence="2">Ni/Fe hydrogenase subunit alpha</fullName>
    </recommendedName>
</protein>
<evidence type="ECO:0000313" key="1">
    <source>
        <dbReference type="EMBL" id="KKL81207.1"/>
    </source>
</evidence>
<organism evidence="1">
    <name type="scientific">marine sediment metagenome</name>
    <dbReference type="NCBI Taxonomy" id="412755"/>
    <lineage>
        <taxon>unclassified sequences</taxon>
        <taxon>metagenomes</taxon>
        <taxon>ecological metagenomes</taxon>
    </lineage>
</organism>
<dbReference type="GO" id="GO:0016151">
    <property type="term" value="F:nickel cation binding"/>
    <property type="evidence" value="ECO:0007669"/>
    <property type="project" value="InterPro"/>
</dbReference>
<evidence type="ECO:0008006" key="2">
    <source>
        <dbReference type="Google" id="ProtNLM"/>
    </source>
</evidence>